<feature type="compositionally biased region" description="Polar residues" evidence="1">
    <location>
        <begin position="7"/>
        <end position="24"/>
    </location>
</feature>
<feature type="compositionally biased region" description="Basic and acidic residues" evidence="1">
    <location>
        <begin position="940"/>
        <end position="951"/>
    </location>
</feature>
<dbReference type="EMBL" id="ML179185">
    <property type="protein sequence ID" value="THU96083.1"/>
    <property type="molecule type" value="Genomic_DNA"/>
</dbReference>
<reference evidence="2 3" key="1">
    <citation type="journal article" date="2019" name="Nat. Ecol. Evol.">
        <title>Megaphylogeny resolves global patterns of mushroom evolution.</title>
        <authorList>
            <person name="Varga T."/>
            <person name="Krizsan K."/>
            <person name="Foldi C."/>
            <person name="Dima B."/>
            <person name="Sanchez-Garcia M."/>
            <person name="Sanchez-Ramirez S."/>
            <person name="Szollosi G.J."/>
            <person name="Szarkandi J.G."/>
            <person name="Papp V."/>
            <person name="Albert L."/>
            <person name="Andreopoulos W."/>
            <person name="Angelini C."/>
            <person name="Antonin V."/>
            <person name="Barry K.W."/>
            <person name="Bougher N.L."/>
            <person name="Buchanan P."/>
            <person name="Buyck B."/>
            <person name="Bense V."/>
            <person name="Catcheside P."/>
            <person name="Chovatia M."/>
            <person name="Cooper J."/>
            <person name="Damon W."/>
            <person name="Desjardin D."/>
            <person name="Finy P."/>
            <person name="Geml J."/>
            <person name="Haridas S."/>
            <person name="Hughes K."/>
            <person name="Justo A."/>
            <person name="Karasinski D."/>
            <person name="Kautmanova I."/>
            <person name="Kiss B."/>
            <person name="Kocsube S."/>
            <person name="Kotiranta H."/>
            <person name="LaButti K.M."/>
            <person name="Lechner B.E."/>
            <person name="Liimatainen K."/>
            <person name="Lipzen A."/>
            <person name="Lukacs Z."/>
            <person name="Mihaltcheva S."/>
            <person name="Morgado L.N."/>
            <person name="Niskanen T."/>
            <person name="Noordeloos M.E."/>
            <person name="Ohm R.A."/>
            <person name="Ortiz-Santana B."/>
            <person name="Ovrebo C."/>
            <person name="Racz N."/>
            <person name="Riley R."/>
            <person name="Savchenko A."/>
            <person name="Shiryaev A."/>
            <person name="Soop K."/>
            <person name="Spirin V."/>
            <person name="Szebenyi C."/>
            <person name="Tomsovsky M."/>
            <person name="Tulloss R.E."/>
            <person name="Uehling J."/>
            <person name="Grigoriev I.V."/>
            <person name="Vagvolgyi C."/>
            <person name="Papp T."/>
            <person name="Martin F.M."/>
            <person name="Miettinen O."/>
            <person name="Hibbett D.S."/>
            <person name="Nagy L.G."/>
        </authorList>
    </citation>
    <scope>NUCLEOTIDE SEQUENCE [LARGE SCALE GENOMIC DNA]</scope>
    <source>
        <strain evidence="2 3">CBS 962.96</strain>
    </source>
</reference>
<protein>
    <submittedName>
        <fullName evidence="2">Uncharacterized protein</fullName>
    </submittedName>
</protein>
<evidence type="ECO:0000313" key="2">
    <source>
        <dbReference type="EMBL" id="THU96083.1"/>
    </source>
</evidence>
<feature type="compositionally biased region" description="Polar residues" evidence="1">
    <location>
        <begin position="928"/>
        <end position="939"/>
    </location>
</feature>
<feature type="compositionally biased region" description="Polar residues" evidence="1">
    <location>
        <begin position="835"/>
        <end position="847"/>
    </location>
</feature>
<feature type="compositionally biased region" description="Acidic residues" evidence="1">
    <location>
        <begin position="268"/>
        <end position="277"/>
    </location>
</feature>
<sequence length="963" mass="107820">MPRRTTRSQAALDSGPATTRSGTRFQALEDSEPPNPPPKSKRGTTETTPQNEPKIPKPRPKPRPKPHPRGRNGHGAPAQTDVLNSSATPSGEGDTPQRPSGLSTSKVQALRIIREYALNQKEEVKDITDKVQQVLKNEFSVAWSGVIDAAGREDPDEDPNLTLVRAFEKAAKSLSLPAEELHRISSSSNTEPDLSPVHSRSLSRQPTSPLPEVDEFPSAAGVHHEDVDVEDDNNDHDPPLRSSKHHYGNPKRSRSRKVPEKQSPVSECEGEPDEEELGGTARNVKSSSKTQTKATSRGADPQIFDEPDKTPNPNVSLDHSDEDDDGALSDPDEVPGKPGPVDAKIRAEAQRNYEEYEAKQRALALKAGKPLSAIFRAAGDSRKLLRGWNLWNVWQKWLVHEDGGKKEGESPNEGEDQGIWMKRRWEEKRREVLGGEWQDRRKVQDAFQWLVDWYEPLYQANAVPIIQRGLSKRQIQNVAEDFNNNARHANRNVGVCCFGFIVDLHGEHSVMFGAGKEFEDMRARSHTQLDQYLTDVVALLRTSNVNLRLGSNFASDHRLIVQHAASVPLKSKKDAHRKFISAVLRYDLAMIDSSFTPWQTRHFNWQEFADLAYTYRVRLINWHSLVGVPGTTLHDLKTKLPVNILYEIGEARLLELKRHAESYDKGKDEEDIVMDIDSGALRLVEWEEWEKELAVEKQGDIAVVLGTNKKTLCRVKNSEKWVKAVNGDTRAKQKRGKARRSRSRSSSRSRSRSHSRSRSRSPGPSRLREASPKHTATRSRSRSPAPKPSQKALTNKTKTRPSSHSRSGIRAPSARRSPSPGPSRSNTSERGRQPTRPNQTLSRNVSKSLAEEEEQVVWDETLGDNVPVSRLPNADSPIPTPKYGITKSKQKRARSSNSPGAHKKRRLGTDERTAVHDKEKRREEQVESGKSSQRSGKSNANERDRINDSRRGTTGKGKGKAKA</sequence>
<feature type="compositionally biased region" description="Polar residues" evidence="1">
    <location>
        <begin position="184"/>
        <end position="207"/>
    </location>
</feature>
<feature type="compositionally biased region" description="Basic residues" evidence="1">
    <location>
        <begin position="242"/>
        <end position="256"/>
    </location>
</feature>
<keyword evidence="3" id="KW-1185">Reference proteome</keyword>
<dbReference type="AlphaFoldDB" id="A0A4S8M322"/>
<feature type="compositionally biased region" description="Acidic residues" evidence="1">
    <location>
        <begin position="320"/>
        <end position="333"/>
    </location>
</feature>
<feature type="region of interest" description="Disordered" evidence="1">
    <location>
        <begin position="1"/>
        <end position="106"/>
    </location>
</feature>
<evidence type="ECO:0000256" key="1">
    <source>
        <dbReference type="SAM" id="MobiDB-lite"/>
    </source>
</evidence>
<feature type="compositionally biased region" description="Basic residues" evidence="1">
    <location>
        <begin position="732"/>
        <end position="759"/>
    </location>
</feature>
<name>A0A4S8M322_DENBC</name>
<feature type="compositionally biased region" description="Low complexity" evidence="1">
    <location>
        <begin position="805"/>
        <end position="825"/>
    </location>
</feature>
<feature type="region of interest" description="Disordered" evidence="1">
    <location>
        <begin position="724"/>
        <end position="963"/>
    </location>
</feature>
<dbReference type="Proteomes" id="UP000297245">
    <property type="component" value="Unassembled WGS sequence"/>
</dbReference>
<evidence type="ECO:0000313" key="3">
    <source>
        <dbReference type="Proteomes" id="UP000297245"/>
    </source>
</evidence>
<dbReference type="OrthoDB" id="3061919at2759"/>
<feature type="compositionally biased region" description="Polar residues" evidence="1">
    <location>
        <begin position="97"/>
        <end position="106"/>
    </location>
</feature>
<proteinExistence type="predicted"/>
<accession>A0A4S8M322</accession>
<gene>
    <name evidence="2" type="ORF">K435DRAFT_858919</name>
</gene>
<feature type="region of interest" description="Disordered" evidence="1">
    <location>
        <begin position="172"/>
        <end position="341"/>
    </location>
</feature>
<feature type="compositionally biased region" description="Low complexity" evidence="1">
    <location>
        <begin position="285"/>
        <end position="296"/>
    </location>
</feature>
<feature type="compositionally biased region" description="Basic residues" evidence="1">
    <location>
        <begin position="56"/>
        <end position="72"/>
    </location>
</feature>
<feature type="compositionally biased region" description="Basic and acidic residues" evidence="1">
    <location>
        <begin position="907"/>
        <end position="927"/>
    </location>
</feature>
<feature type="compositionally biased region" description="Low complexity" evidence="1">
    <location>
        <begin position="782"/>
        <end position="792"/>
    </location>
</feature>
<organism evidence="2 3">
    <name type="scientific">Dendrothele bispora (strain CBS 962.96)</name>
    <dbReference type="NCBI Taxonomy" id="1314807"/>
    <lineage>
        <taxon>Eukaryota</taxon>
        <taxon>Fungi</taxon>
        <taxon>Dikarya</taxon>
        <taxon>Basidiomycota</taxon>
        <taxon>Agaricomycotina</taxon>
        <taxon>Agaricomycetes</taxon>
        <taxon>Agaricomycetidae</taxon>
        <taxon>Agaricales</taxon>
        <taxon>Agaricales incertae sedis</taxon>
        <taxon>Dendrothele</taxon>
    </lineage>
</organism>